<comment type="caution">
    <text evidence="2">The sequence shown here is derived from an EMBL/GenBank/DDBJ whole genome shotgun (WGS) entry which is preliminary data.</text>
</comment>
<evidence type="ECO:0000313" key="3">
    <source>
        <dbReference type="Proteomes" id="UP000245252"/>
    </source>
</evidence>
<protein>
    <submittedName>
        <fullName evidence="2">Uncharacterized protein</fullName>
    </submittedName>
</protein>
<evidence type="ECO:0000256" key="1">
    <source>
        <dbReference type="SAM" id="SignalP"/>
    </source>
</evidence>
<dbReference type="AlphaFoldDB" id="A0A2U2DTU7"/>
<organism evidence="2 3">
    <name type="scientific">Metarhizobium album</name>
    <dbReference type="NCBI Taxonomy" id="2182425"/>
    <lineage>
        <taxon>Bacteria</taxon>
        <taxon>Pseudomonadati</taxon>
        <taxon>Pseudomonadota</taxon>
        <taxon>Alphaproteobacteria</taxon>
        <taxon>Hyphomicrobiales</taxon>
        <taxon>Rhizobiaceae</taxon>
        <taxon>Metarhizobium</taxon>
    </lineage>
</organism>
<dbReference type="Proteomes" id="UP000245252">
    <property type="component" value="Unassembled WGS sequence"/>
</dbReference>
<dbReference type="RefSeq" id="WP_109458101.1">
    <property type="nucleotide sequence ID" value="NZ_QFBC01000003.1"/>
</dbReference>
<keyword evidence="3" id="KW-1185">Reference proteome</keyword>
<name>A0A2U2DTU7_9HYPH</name>
<keyword evidence="1" id="KW-0732">Signal</keyword>
<sequence length="87" mass="8768">MKSVLGSLVAFCIFAAPAAAATVTNKDGATVVLTVVENGSRMEIVLDAGGSETLCPTGCFVTLPNGDRIALDGGENVEIQNGSAVIK</sequence>
<accession>A0A2U2DTU7</accession>
<dbReference type="EMBL" id="QFBC01000003">
    <property type="protein sequence ID" value="PWE56726.1"/>
    <property type="molecule type" value="Genomic_DNA"/>
</dbReference>
<dbReference type="OrthoDB" id="8279992at2"/>
<reference evidence="2 3" key="1">
    <citation type="submission" date="2018-05" db="EMBL/GenBank/DDBJ databases">
        <title>The draft genome of strain NS-104.</title>
        <authorList>
            <person name="Hang P."/>
            <person name="Jiang J."/>
        </authorList>
    </citation>
    <scope>NUCLEOTIDE SEQUENCE [LARGE SCALE GENOMIC DNA]</scope>
    <source>
        <strain evidence="2 3">NS-104</strain>
    </source>
</reference>
<feature type="chain" id="PRO_5015755865" evidence="1">
    <location>
        <begin position="22"/>
        <end position="87"/>
    </location>
</feature>
<feature type="signal peptide" evidence="1">
    <location>
        <begin position="1"/>
        <end position="21"/>
    </location>
</feature>
<gene>
    <name evidence="2" type="ORF">DEM27_10195</name>
</gene>
<proteinExistence type="predicted"/>
<evidence type="ECO:0000313" key="2">
    <source>
        <dbReference type="EMBL" id="PWE56726.1"/>
    </source>
</evidence>